<organism evidence="3 4">
    <name type="scientific">Funneliformis caledonium</name>
    <dbReference type="NCBI Taxonomy" id="1117310"/>
    <lineage>
        <taxon>Eukaryota</taxon>
        <taxon>Fungi</taxon>
        <taxon>Fungi incertae sedis</taxon>
        <taxon>Mucoromycota</taxon>
        <taxon>Glomeromycotina</taxon>
        <taxon>Glomeromycetes</taxon>
        <taxon>Glomerales</taxon>
        <taxon>Glomeraceae</taxon>
        <taxon>Funneliformis</taxon>
    </lineage>
</organism>
<feature type="transmembrane region" description="Helical" evidence="2">
    <location>
        <begin position="356"/>
        <end position="380"/>
    </location>
</feature>
<proteinExistence type="predicted"/>
<feature type="transmembrane region" description="Helical" evidence="2">
    <location>
        <begin position="261"/>
        <end position="285"/>
    </location>
</feature>
<dbReference type="Proteomes" id="UP000789570">
    <property type="component" value="Unassembled WGS sequence"/>
</dbReference>
<protein>
    <submittedName>
        <fullName evidence="3">10679_t:CDS:1</fullName>
    </submittedName>
</protein>
<evidence type="ECO:0000256" key="2">
    <source>
        <dbReference type="SAM" id="Phobius"/>
    </source>
</evidence>
<dbReference type="AlphaFoldDB" id="A0A9N9GJF3"/>
<comment type="caution">
    <text evidence="3">The sequence shown here is derived from an EMBL/GenBank/DDBJ whole genome shotgun (WGS) entry which is preliminary data.</text>
</comment>
<accession>A0A9N9GJF3</accession>
<keyword evidence="2" id="KW-1133">Transmembrane helix</keyword>
<evidence type="ECO:0000313" key="3">
    <source>
        <dbReference type="EMBL" id="CAG8614917.1"/>
    </source>
</evidence>
<gene>
    <name evidence="3" type="ORF">FCALED_LOCUS9259</name>
</gene>
<feature type="compositionally biased region" description="Basic residues" evidence="1">
    <location>
        <begin position="50"/>
        <end position="60"/>
    </location>
</feature>
<dbReference type="OrthoDB" id="2421701at2759"/>
<dbReference type="EMBL" id="CAJVPQ010002992">
    <property type="protein sequence ID" value="CAG8614917.1"/>
    <property type="molecule type" value="Genomic_DNA"/>
</dbReference>
<feature type="compositionally biased region" description="Polar residues" evidence="1">
    <location>
        <begin position="10"/>
        <end position="35"/>
    </location>
</feature>
<keyword evidence="2" id="KW-0472">Membrane</keyword>
<feature type="region of interest" description="Disordered" evidence="1">
    <location>
        <begin position="1"/>
        <end position="62"/>
    </location>
</feature>
<feature type="transmembrane region" description="Helical" evidence="2">
    <location>
        <begin position="202"/>
        <end position="222"/>
    </location>
</feature>
<evidence type="ECO:0000256" key="1">
    <source>
        <dbReference type="SAM" id="MobiDB-lite"/>
    </source>
</evidence>
<keyword evidence="4" id="KW-1185">Reference proteome</keyword>
<reference evidence="3" key="1">
    <citation type="submission" date="2021-06" db="EMBL/GenBank/DDBJ databases">
        <authorList>
            <person name="Kallberg Y."/>
            <person name="Tangrot J."/>
            <person name="Rosling A."/>
        </authorList>
    </citation>
    <scope>NUCLEOTIDE SEQUENCE</scope>
    <source>
        <strain evidence="3">UK204</strain>
    </source>
</reference>
<sequence>MIQPIPLDSVPSTPDTPKTPSRQATVNSYESNNSNKKIRVREQNRNLSIRSRKSAKSYQSHRRENRLPWVLAPLARRVLQKTQSLVSIKMPPSNPLSEEEIDKKLGEIYDIARTDTSRPKTLQPFWDQYCDWLKFGKDHEDSQSQIEYWTAKDEFLDLNKLLKESKRAPISRTKFQSHMKLPDRVRYLSTLSNNLLNTKLGILTYFQVIFLLLQYTLNIVFISQQLNDVINFNADSLQESVSKGIKLPKTREEYIKSSIGIGYLLEFSFLATLIFTTILQLITFITTTSIMNKGIVFLNFIVNIQKTAEFSLFKFIHLLNPSSYIMKFHEPPLLDFISNAVKFTLRKPTYEPKVVLIYKLFYTFIVKPIFSLLGLMALYIKLLQVSTSLEWLNRLNYDTSVFVESWNNYIYILNFLGLANNIAGLYGLQPHEERQAFFVNHKIFEFDFVYSLLEHFQENQFCKGYWNLTLYAVGIDYKDLIEIFWEEVYGTDTVESVEMIFVTDPNTAFLATLVDKYK</sequence>
<name>A0A9N9GJF3_9GLOM</name>
<keyword evidence="2" id="KW-0812">Transmembrane</keyword>
<evidence type="ECO:0000313" key="4">
    <source>
        <dbReference type="Proteomes" id="UP000789570"/>
    </source>
</evidence>
<feature type="transmembrane region" description="Helical" evidence="2">
    <location>
        <begin position="409"/>
        <end position="428"/>
    </location>
</feature>